<organism evidence="2 3">
    <name type="scientific">Marinobacterium stanieri</name>
    <dbReference type="NCBI Taxonomy" id="49186"/>
    <lineage>
        <taxon>Bacteria</taxon>
        <taxon>Pseudomonadati</taxon>
        <taxon>Pseudomonadota</taxon>
        <taxon>Gammaproteobacteria</taxon>
        <taxon>Oceanospirillales</taxon>
        <taxon>Oceanospirillaceae</taxon>
        <taxon>Marinobacterium</taxon>
    </lineage>
</organism>
<name>A0A1N6VMA9_9GAMM</name>
<dbReference type="RefSeq" id="WP_010321600.1">
    <property type="nucleotide sequence ID" value="NZ_FTMN01000009.1"/>
</dbReference>
<dbReference type="eggNOG" id="ENOG5033AS4">
    <property type="taxonomic scope" value="Bacteria"/>
</dbReference>
<evidence type="ECO:0000313" key="3">
    <source>
        <dbReference type="Proteomes" id="UP000186895"/>
    </source>
</evidence>
<keyword evidence="1" id="KW-0812">Transmembrane</keyword>
<keyword evidence="3" id="KW-1185">Reference proteome</keyword>
<keyword evidence="1" id="KW-1133">Transmembrane helix</keyword>
<protein>
    <recommendedName>
        <fullName evidence="4">DUF2970 domain-containing protein</fullName>
    </recommendedName>
</protein>
<dbReference type="STRING" id="49186.SAMN05421647_10911"/>
<keyword evidence="1" id="KW-0472">Membrane</keyword>
<evidence type="ECO:0008006" key="4">
    <source>
        <dbReference type="Google" id="ProtNLM"/>
    </source>
</evidence>
<proteinExistence type="predicted"/>
<gene>
    <name evidence="2" type="ORF">SAMN05421647_10911</name>
</gene>
<feature type="transmembrane region" description="Helical" evidence="1">
    <location>
        <begin position="39"/>
        <end position="62"/>
    </location>
</feature>
<dbReference type="EMBL" id="FTMN01000009">
    <property type="protein sequence ID" value="SIQ78980.1"/>
    <property type="molecule type" value="Genomic_DNA"/>
</dbReference>
<accession>A0A1N6VMA9</accession>
<dbReference type="InterPro" id="IPR021344">
    <property type="entry name" value="DUF2970"/>
</dbReference>
<dbReference type="Proteomes" id="UP000186895">
    <property type="component" value="Unassembled WGS sequence"/>
</dbReference>
<dbReference type="Pfam" id="PF11174">
    <property type="entry name" value="DUF2970"/>
    <property type="match status" value="1"/>
</dbReference>
<evidence type="ECO:0000256" key="1">
    <source>
        <dbReference type="SAM" id="Phobius"/>
    </source>
</evidence>
<reference evidence="3" key="1">
    <citation type="submission" date="2017-01" db="EMBL/GenBank/DDBJ databases">
        <authorList>
            <person name="Varghese N."/>
            <person name="Submissions S."/>
        </authorList>
    </citation>
    <scope>NUCLEOTIDE SEQUENCE [LARGE SCALE GENOMIC DNA]</scope>
    <source>
        <strain evidence="3">DSM 7027</strain>
    </source>
</reference>
<dbReference type="AlphaFoldDB" id="A0A1N6VMA9"/>
<sequence length="67" mass="7577">MSDKPTFWQTLMSVLASFLGVQSERNRQRDFRTGRPLHYILTGLLMAALFVIVVILLVRWALSLAGA</sequence>
<evidence type="ECO:0000313" key="2">
    <source>
        <dbReference type="EMBL" id="SIQ78980.1"/>
    </source>
</evidence>